<name>A0A1Q9CH47_SYMMI</name>
<dbReference type="EMBL" id="LSRX01001211">
    <property type="protein sequence ID" value="OLP82249.1"/>
    <property type="molecule type" value="Genomic_DNA"/>
</dbReference>
<feature type="compositionally biased region" description="Gly residues" evidence="1">
    <location>
        <begin position="421"/>
        <end position="439"/>
    </location>
</feature>
<evidence type="ECO:0000256" key="1">
    <source>
        <dbReference type="SAM" id="MobiDB-lite"/>
    </source>
</evidence>
<evidence type="ECO:0000313" key="2">
    <source>
        <dbReference type="EMBL" id="OLP82249.1"/>
    </source>
</evidence>
<proteinExistence type="predicted"/>
<feature type="region of interest" description="Disordered" evidence="1">
    <location>
        <begin position="416"/>
        <end position="440"/>
    </location>
</feature>
<dbReference type="Proteomes" id="UP000186817">
    <property type="component" value="Unassembled WGS sequence"/>
</dbReference>
<gene>
    <name evidence="2" type="ORF">AK812_SmicGene37109</name>
</gene>
<comment type="caution">
    <text evidence="2">The sequence shown here is derived from an EMBL/GenBank/DDBJ whole genome shotgun (WGS) entry which is preliminary data.</text>
</comment>
<protein>
    <submittedName>
        <fullName evidence="2">Uncharacterized protein</fullName>
    </submittedName>
</protein>
<dbReference type="OrthoDB" id="294853at2759"/>
<sequence>MRDIAVCQESSGLVGASFDLAKDGLRSGEVGQKGGSGTEARDAASAGLPTVFALLELLVHDFMESVPQASIPRLTTSIGALARFQGLGVNSSLTAVGFLWNVADALARYHCVEEGVGDVNRVEEGVGDVNREQLDLLSRAPANLGRGDFLQFLGASAAAAIFTVASLRSRASEQELQGVSEAPVFRSFRGASEQELQGVSEAPVFRSFRGARPGRNISVKNGCGNPKLLESQEENRMERLMATAVWRMDLNWRDLHAPCNRCDQWRRVVHLSALSKRSRGELFIILTTDGIPFPFFGYEDCMRDMSLLQEACRLLEPEPPRGVMPVEVRVLCAVMNCHGRLQHSGLWQVGEGGRGRAFVYMFRDALLQDAFFWFRRGTPTAAPPVVALAGKSIRRAAFGDKVLSGAVMRPTAEAAKVATSGGDGNGSGSGSGKSRGIGAAGTASAGTLTIFLDEMD</sequence>
<reference evidence="2 3" key="1">
    <citation type="submission" date="2016-02" db="EMBL/GenBank/DDBJ databases">
        <title>Genome analysis of coral dinoflagellate symbionts highlights evolutionary adaptations to a symbiotic lifestyle.</title>
        <authorList>
            <person name="Aranda M."/>
            <person name="Li Y."/>
            <person name="Liew Y.J."/>
            <person name="Baumgarten S."/>
            <person name="Simakov O."/>
            <person name="Wilson M."/>
            <person name="Piel J."/>
            <person name="Ashoor H."/>
            <person name="Bougouffa S."/>
            <person name="Bajic V.B."/>
            <person name="Ryu T."/>
            <person name="Ravasi T."/>
            <person name="Bayer T."/>
            <person name="Micklem G."/>
            <person name="Kim H."/>
            <person name="Bhak J."/>
            <person name="Lajeunesse T.C."/>
            <person name="Voolstra C.R."/>
        </authorList>
    </citation>
    <scope>NUCLEOTIDE SEQUENCE [LARGE SCALE GENOMIC DNA]</scope>
    <source>
        <strain evidence="2 3">CCMP2467</strain>
    </source>
</reference>
<evidence type="ECO:0000313" key="3">
    <source>
        <dbReference type="Proteomes" id="UP000186817"/>
    </source>
</evidence>
<dbReference type="AlphaFoldDB" id="A0A1Q9CH47"/>
<organism evidence="2 3">
    <name type="scientific">Symbiodinium microadriaticum</name>
    <name type="common">Dinoflagellate</name>
    <name type="synonym">Zooxanthella microadriatica</name>
    <dbReference type="NCBI Taxonomy" id="2951"/>
    <lineage>
        <taxon>Eukaryota</taxon>
        <taxon>Sar</taxon>
        <taxon>Alveolata</taxon>
        <taxon>Dinophyceae</taxon>
        <taxon>Suessiales</taxon>
        <taxon>Symbiodiniaceae</taxon>
        <taxon>Symbiodinium</taxon>
    </lineage>
</organism>
<keyword evidence="3" id="KW-1185">Reference proteome</keyword>
<accession>A0A1Q9CH47</accession>